<keyword evidence="1" id="KW-0540">Nuclease</keyword>
<dbReference type="NCBIfam" id="TIGR00573">
    <property type="entry name" value="dnaq"/>
    <property type="match status" value="1"/>
</dbReference>
<proteinExistence type="predicted"/>
<comment type="caution">
    <text evidence="5">The sequence shown here is derived from an EMBL/GenBank/DDBJ whole genome shotgun (WGS) entry which is preliminary data.</text>
</comment>
<sequence length="234" mass="26812">MERLRRWWDTLTERGAKQEKAAWPEYYRRYDSEVQHEFPPDRLLREVPVVILDTETTGLDVRQDRILSLGALKVYGNSINLGEKFEAYLPTPPGFEHSEAVAIHGIIPNSLRYSYVDEPTLLSDLLTYLGGSLIVGHHIGFDVAMLNQTLQRHGAGPLRNRVIDTADLARRLRPSGYWTPDHDFSLDALARRYRIPLSDRHTSLGDCYITGVLWLKLLSRLAVRVGHDLRVQDL</sequence>
<dbReference type="Proteomes" id="UP000308528">
    <property type="component" value="Unassembled WGS sequence"/>
</dbReference>
<dbReference type="InterPro" id="IPR006054">
    <property type="entry name" value="DnaQ"/>
</dbReference>
<dbReference type="GO" id="GO:0003887">
    <property type="term" value="F:DNA-directed DNA polymerase activity"/>
    <property type="evidence" value="ECO:0007669"/>
    <property type="project" value="InterPro"/>
</dbReference>
<dbReference type="SUPFAM" id="SSF53098">
    <property type="entry name" value="Ribonuclease H-like"/>
    <property type="match status" value="1"/>
</dbReference>
<evidence type="ECO:0000259" key="4">
    <source>
        <dbReference type="SMART" id="SM00479"/>
    </source>
</evidence>
<evidence type="ECO:0000256" key="1">
    <source>
        <dbReference type="ARBA" id="ARBA00022722"/>
    </source>
</evidence>
<accession>A0A4S4NMU9</accession>
<dbReference type="OrthoDB" id="9803913at2"/>
<organism evidence="5 6">
    <name type="scientific">Neolewinella litorea</name>
    <dbReference type="NCBI Taxonomy" id="2562452"/>
    <lineage>
        <taxon>Bacteria</taxon>
        <taxon>Pseudomonadati</taxon>
        <taxon>Bacteroidota</taxon>
        <taxon>Saprospiria</taxon>
        <taxon>Saprospirales</taxon>
        <taxon>Lewinellaceae</taxon>
        <taxon>Neolewinella</taxon>
    </lineage>
</organism>
<evidence type="ECO:0000313" key="6">
    <source>
        <dbReference type="Proteomes" id="UP000308528"/>
    </source>
</evidence>
<feature type="domain" description="Exonuclease" evidence="4">
    <location>
        <begin position="48"/>
        <end position="223"/>
    </location>
</feature>
<dbReference type="PANTHER" id="PTHR30231">
    <property type="entry name" value="DNA POLYMERASE III SUBUNIT EPSILON"/>
    <property type="match status" value="1"/>
</dbReference>
<dbReference type="PANTHER" id="PTHR30231:SF4">
    <property type="entry name" value="PROTEIN NEN2"/>
    <property type="match status" value="1"/>
</dbReference>
<evidence type="ECO:0000256" key="2">
    <source>
        <dbReference type="ARBA" id="ARBA00022801"/>
    </source>
</evidence>
<dbReference type="GO" id="GO:0008408">
    <property type="term" value="F:3'-5' exonuclease activity"/>
    <property type="evidence" value="ECO:0007669"/>
    <property type="project" value="TreeGrafter"/>
</dbReference>
<dbReference type="Pfam" id="PF00929">
    <property type="entry name" value="RNase_T"/>
    <property type="match status" value="1"/>
</dbReference>
<protein>
    <submittedName>
        <fullName evidence="5">3'-5' exonuclease</fullName>
    </submittedName>
</protein>
<name>A0A4S4NMU9_9BACT</name>
<evidence type="ECO:0000313" key="5">
    <source>
        <dbReference type="EMBL" id="THH41276.1"/>
    </source>
</evidence>
<dbReference type="InterPro" id="IPR012337">
    <property type="entry name" value="RNaseH-like_sf"/>
</dbReference>
<dbReference type="InterPro" id="IPR013520">
    <property type="entry name" value="Ribonucl_H"/>
</dbReference>
<dbReference type="InterPro" id="IPR036397">
    <property type="entry name" value="RNaseH_sf"/>
</dbReference>
<dbReference type="SMART" id="SM00479">
    <property type="entry name" value="EXOIII"/>
    <property type="match status" value="1"/>
</dbReference>
<dbReference type="EMBL" id="SRSF01000001">
    <property type="protein sequence ID" value="THH41276.1"/>
    <property type="molecule type" value="Genomic_DNA"/>
</dbReference>
<dbReference type="Gene3D" id="3.30.420.10">
    <property type="entry name" value="Ribonuclease H-like superfamily/Ribonuclease H"/>
    <property type="match status" value="1"/>
</dbReference>
<dbReference type="AlphaFoldDB" id="A0A4S4NMU9"/>
<dbReference type="GO" id="GO:0005829">
    <property type="term" value="C:cytosol"/>
    <property type="evidence" value="ECO:0007669"/>
    <property type="project" value="TreeGrafter"/>
</dbReference>
<reference evidence="5 6" key="1">
    <citation type="submission" date="2019-04" db="EMBL/GenBank/DDBJ databases">
        <title>Lewinella litorea sp. nov., isolated from a marine sand.</title>
        <authorList>
            <person name="Yoon J.-H."/>
        </authorList>
    </citation>
    <scope>NUCLEOTIDE SEQUENCE [LARGE SCALE GENOMIC DNA]</scope>
    <source>
        <strain evidence="5 6">HSMS-39</strain>
    </source>
</reference>
<evidence type="ECO:0000256" key="3">
    <source>
        <dbReference type="ARBA" id="ARBA00022839"/>
    </source>
</evidence>
<keyword evidence="6" id="KW-1185">Reference proteome</keyword>
<dbReference type="CDD" id="cd06127">
    <property type="entry name" value="DEDDh"/>
    <property type="match status" value="1"/>
</dbReference>
<dbReference type="GO" id="GO:0006260">
    <property type="term" value="P:DNA replication"/>
    <property type="evidence" value="ECO:0007669"/>
    <property type="project" value="InterPro"/>
</dbReference>
<dbReference type="RefSeq" id="WP_136456102.1">
    <property type="nucleotide sequence ID" value="NZ_SRSF01000001.1"/>
</dbReference>
<gene>
    <name evidence="5" type="ORF">E4021_01370</name>
</gene>
<keyword evidence="2" id="KW-0378">Hydrolase</keyword>
<keyword evidence="3 5" id="KW-0269">Exonuclease</keyword>
<dbReference type="GO" id="GO:0003677">
    <property type="term" value="F:DNA binding"/>
    <property type="evidence" value="ECO:0007669"/>
    <property type="project" value="InterPro"/>
</dbReference>